<evidence type="ECO:0000256" key="1">
    <source>
        <dbReference type="SAM" id="SignalP"/>
    </source>
</evidence>
<protein>
    <submittedName>
        <fullName evidence="3">DUF1311 domain-containing protein</fullName>
    </submittedName>
</protein>
<dbReference type="EMBL" id="JADQDO010000001">
    <property type="protein sequence ID" value="MBF9232026.1"/>
    <property type="molecule type" value="Genomic_DNA"/>
</dbReference>
<dbReference type="InterPro" id="IPR009739">
    <property type="entry name" value="LprI-like_N"/>
</dbReference>
<feature type="chain" id="PRO_5037519776" evidence="1">
    <location>
        <begin position="22"/>
        <end position="143"/>
    </location>
</feature>
<comment type="caution">
    <text evidence="3">The sequence shown here is derived from an EMBL/GenBank/DDBJ whole genome shotgun (WGS) entry which is preliminary data.</text>
</comment>
<gene>
    <name evidence="3" type="ORF">I2H38_01400</name>
</gene>
<feature type="domain" description="Lysozyme inhibitor LprI-like N-terminal" evidence="2">
    <location>
        <begin position="43"/>
        <end position="125"/>
    </location>
</feature>
<keyword evidence="1" id="KW-0732">Signal</keyword>
<dbReference type="RefSeq" id="WP_196270012.1">
    <property type="nucleotide sequence ID" value="NZ_JADQDO010000001.1"/>
</dbReference>
<evidence type="ECO:0000313" key="4">
    <source>
        <dbReference type="Proteomes" id="UP000599312"/>
    </source>
</evidence>
<evidence type="ECO:0000313" key="3">
    <source>
        <dbReference type="EMBL" id="MBF9232026.1"/>
    </source>
</evidence>
<feature type="signal peptide" evidence="1">
    <location>
        <begin position="1"/>
        <end position="21"/>
    </location>
</feature>
<keyword evidence="4" id="KW-1185">Reference proteome</keyword>
<proteinExistence type="predicted"/>
<sequence length="143" mass="16290">MLRCLPVALLAMILASAAARAEDDMNFCQGTTQHEIDMCCEGSTQYEMNMCEGHKFKMADREMTARYSKLMARLEPEGRASLRKARRAWESYRDNMCLFEAIGLGSARSMVFSGCLTKLTREHIKLLDYHLTCKEGDLSCKSW</sequence>
<dbReference type="Proteomes" id="UP000599312">
    <property type="component" value="Unassembled WGS sequence"/>
</dbReference>
<name>A0A931FQQ9_9HYPH</name>
<accession>A0A931FQQ9</accession>
<organism evidence="3 4">
    <name type="scientific">Microvirga alba</name>
    <dbReference type="NCBI Taxonomy" id="2791025"/>
    <lineage>
        <taxon>Bacteria</taxon>
        <taxon>Pseudomonadati</taxon>
        <taxon>Pseudomonadota</taxon>
        <taxon>Alphaproteobacteria</taxon>
        <taxon>Hyphomicrobiales</taxon>
        <taxon>Methylobacteriaceae</taxon>
        <taxon>Microvirga</taxon>
    </lineage>
</organism>
<evidence type="ECO:0000259" key="2">
    <source>
        <dbReference type="Pfam" id="PF07007"/>
    </source>
</evidence>
<dbReference type="AlphaFoldDB" id="A0A931FQQ9"/>
<reference evidence="3" key="1">
    <citation type="submission" date="2020-11" db="EMBL/GenBank/DDBJ databases">
        <authorList>
            <person name="Kim M.K."/>
        </authorList>
    </citation>
    <scope>NUCLEOTIDE SEQUENCE</scope>
    <source>
        <strain evidence="3">BT350</strain>
    </source>
</reference>
<dbReference type="Gene3D" id="1.20.1270.180">
    <property type="match status" value="1"/>
</dbReference>
<dbReference type="Pfam" id="PF07007">
    <property type="entry name" value="LprI"/>
    <property type="match status" value="1"/>
</dbReference>